<reference evidence="2 3" key="1">
    <citation type="submission" date="2021-08" db="EMBL/GenBank/DDBJ databases">
        <title>FDA dAtabase for Regulatory Grade micrObial Sequences (FDA-ARGOS): Supporting development and validation of Infectious Disease Dx tests.</title>
        <authorList>
            <person name="Sproer C."/>
            <person name="Gronow S."/>
            <person name="Severitt S."/>
            <person name="Schroder I."/>
            <person name="Tallon L."/>
            <person name="Sadzewicz L."/>
            <person name="Zhao X."/>
            <person name="Boylan J."/>
            <person name="Ott S."/>
            <person name="Bowen H."/>
            <person name="Vavikolanu K."/>
            <person name="Hazen T."/>
            <person name="Aluvathingal J."/>
            <person name="Nadendla S."/>
            <person name="Lowell S."/>
            <person name="Myers T."/>
            <person name="Yan Y."/>
            <person name="Sichtig H."/>
        </authorList>
    </citation>
    <scope>NUCLEOTIDE SEQUENCE [LARGE SCALE GENOMIC DNA]</scope>
    <source>
        <strain evidence="2 3">FDAARGOS_1460</strain>
    </source>
</reference>
<proteinExistence type="predicted"/>
<protein>
    <submittedName>
        <fullName evidence="2">Uncharacterized protein</fullName>
    </submittedName>
</protein>
<feature type="transmembrane region" description="Helical" evidence="1">
    <location>
        <begin position="31"/>
        <end position="52"/>
    </location>
</feature>
<gene>
    <name evidence="2" type="ORF">K8P03_03355</name>
</gene>
<keyword evidence="1" id="KW-0472">Membrane</keyword>
<comment type="caution">
    <text evidence="2">The sequence shown here is derived from an EMBL/GenBank/DDBJ whole genome shotgun (WGS) entry which is preliminary data.</text>
</comment>
<sequence>MNIYKELIIGSLALIVLIVSIYMSYKTHQIEYGWIIGTGLIAIGSFGQYFSVRKKENQA</sequence>
<accession>A0ABS7SXS7</accession>
<dbReference type="RefSeq" id="WP_223418296.1">
    <property type="nucleotide sequence ID" value="NZ_JAIPME010000002.1"/>
</dbReference>
<evidence type="ECO:0000313" key="3">
    <source>
        <dbReference type="Proteomes" id="UP000734271"/>
    </source>
</evidence>
<keyword evidence="3" id="KW-1185">Reference proteome</keyword>
<feature type="transmembrane region" description="Helical" evidence="1">
    <location>
        <begin position="7"/>
        <end position="25"/>
    </location>
</feature>
<keyword evidence="1" id="KW-1133">Transmembrane helix</keyword>
<evidence type="ECO:0000256" key="1">
    <source>
        <dbReference type="SAM" id="Phobius"/>
    </source>
</evidence>
<organism evidence="2 3">
    <name type="scientific">Anaerococcus murdochii</name>
    <dbReference type="NCBI Taxonomy" id="411577"/>
    <lineage>
        <taxon>Bacteria</taxon>
        <taxon>Bacillati</taxon>
        <taxon>Bacillota</taxon>
        <taxon>Tissierellia</taxon>
        <taxon>Tissierellales</taxon>
        <taxon>Peptoniphilaceae</taxon>
        <taxon>Anaerococcus</taxon>
    </lineage>
</organism>
<name>A0ABS7SXS7_9FIRM</name>
<dbReference type="EMBL" id="JAIPME010000002">
    <property type="protein sequence ID" value="MBZ2386338.1"/>
    <property type="molecule type" value="Genomic_DNA"/>
</dbReference>
<dbReference type="Proteomes" id="UP000734271">
    <property type="component" value="Unassembled WGS sequence"/>
</dbReference>
<keyword evidence="1" id="KW-0812">Transmembrane</keyword>
<evidence type="ECO:0000313" key="2">
    <source>
        <dbReference type="EMBL" id="MBZ2386338.1"/>
    </source>
</evidence>